<dbReference type="EMBL" id="PKUS01000002">
    <property type="protein sequence ID" value="PLW70105.1"/>
    <property type="molecule type" value="Genomic_DNA"/>
</dbReference>
<comment type="caution">
    <text evidence="6">The sequence shown here is derived from an EMBL/GenBank/DDBJ whole genome shotgun (WGS) entry which is preliminary data.</text>
</comment>
<dbReference type="PROSITE" id="PS50887">
    <property type="entry name" value="GGDEF"/>
    <property type="match status" value="1"/>
</dbReference>
<dbReference type="Pfam" id="PF00990">
    <property type="entry name" value="GGDEF"/>
    <property type="match status" value="1"/>
</dbReference>
<dbReference type="OrthoDB" id="9812260at2"/>
<dbReference type="SUPFAM" id="SSF55073">
    <property type="entry name" value="Nucleotide cyclase"/>
    <property type="match status" value="1"/>
</dbReference>
<comment type="cofactor">
    <cofactor evidence="1">
        <name>Mg(2+)</name>
        <dbReference type="ChEBI" id="CHEBI:18420"/>
    </cofactor>
</comment>
<comment type="catalytic activity">
    <reaction evidence="3">
        <text>2 GTP = 3',3'-c-di-GMP + 2 diphosphate</text>
        <dbReference type="Rhea" id="RHEA:24898"/>
        <dbReference type="ChEBI" id="CHEBI:33019"/>
        <dbReference type="ChEBI" id="CHEBI:37565"/>
        <dbReference type="ChEBI" id="CHEBI:58805"/>
        <dbReference type="EC" id="2.7.7.65"/>
    </reaction>
</comment>
<dbReference type="Gene3D" id="3.30.70.270">
    <property type="match status" value="1"/>
</dbReference>
<reference evidence="6 7" key="1">
    <citation type="submission" date="2018-01" db="EMBL/GenBank/DDBJ databases">
        <title>The draft genome sequence of Halioglobus lutimaris HF004.</title>
        <authorList>
            <person name="Du Z.-J."/>
            <person name="Shi M.-J."/>
        </authorList>
    </citation>
    <scope>NUCLEOTIDE SEQUENCE [LARGE SCALE GENOMIC DNA]</scope>
    <source>
        <strain evidence="6 7">HF004</strain>
    </source>
</reference>
<dbReference type="NCBIfam" id="TIGR00254">
    <property type="entry name" value="GGDEF"/>
    <property type="match status" value="1"/>
</dbReference>
<keyword evidence="4" id="KW-0812">Transmembrane</keyword>
<organism evidence="6 7">
    <name type="scientific">Pseudohalioglobus lutimaris</name>
    <dbReference type="NCBI Taxonomy" id="1737061"/>
    <lineage>
        <taxon>Bacteria</taxon>
        <taxon>Pseudomonadati</taxon>
        <taxon>Pseudomonadota</taxon>
        <taxon>Gammaproteobacteria</taxon>
        <taxon>Cellvibrionales</taxon>
        <taxon>Halieaceae</taxon>
        <taxon>Pseudohalioglobus</taxon>
    </lineage>
</organism>
<accession>A0A2N5X6J9</accession>
<feature type="transmembrane region" description="Helical" evidence="4">
    <location>
        <begin position="179"/>
        <end position="206"/>
    </location>
</feature>
<gene>
    <name evidence="6" type="ORF">C0039_02525</name>
</gene>
<keyword evidence="7" id="KW-1185">Reference proteome</keyword>
<evidence type="ECO:0000256" key="3">
    <source>
        <dbReference type="ARBA" id="ARBA00034247"/>
    </source>
</evidence>
<dbReference type="InterPro" id="IPR043128">
    <property type="entry name" value="Rev_trsase/Diguanyl_cyclase"/>
</dbReference>
<feature type="transmembrane region" description="Helical" evidence="4">
    <location>
        <begin position="96"/>
        <end position="115"/>
    </location>
</feature>
<protein>
    <recommendedName>
        <fullName evidence="2">diguanylate cyclase</fullName>
        <ecNumber evidence="2">2.7.7.65</ecNumber>
    </recommendedName>
</protein>
<feature type="transmembrane region" description="Helical" evidence="4">
    <location>
        <begin position="39"/>
        <end position="58"/>
    </location>
</feature>
<dbReference type="RefSeq" id="WP_101517141.1">
    <property type="nucleotide sequence ID" value="NZ_PKUS01000002.1"/>
</dbReference>
<dbReference type="CDD" id="cd01949">
    <property type="entry name" value="GGDEF"/>
    <property type="match status" value="1"/>
</dbReference>
<dbReference type="GO" id="GO:0052621">
    <property type="term" value="F:diguanylate cyclase activity"/>
    <property type="evidence" value="ECO:0007669"/>
    <property type="project" value="UniProtKB-EC"/>
</dbReference>
<feature type="transmembrane region" description="Helical" evidence="4">
    <location>
        <begin position="12"/>
        <end position="32"/>
    </location>
</feature>
<feature type="transmembrane region" description="Helical" evidence="4">
    <location>
        <begin position="121"/>
        <end position="141"/>
    </location>
</feature>
<name>A0A2N5X6J9_9GAMM</name>
<dbReference type="PANTHER" id="PTHR45138:SF9">
    <property type="entry name" value="DIGUANYLATE CYCLASE DGCM-RELATED"/>
    <property type="match status" value="1"/>
</dbReference>
<evidence type="ECO:0000259" key="5">
    <source>
        <dbReference type="PROSITE" id="PS50887"/>
    </source>
</evidence>
<dbReference type="PANTHER" id="PTHR45138">
    <property type="entry name" value="REGULATORY COMPONENTS OF SENSORY TRANSDUCTION SYSTEM"/>
    <property type="match status" value="1"/>
</dbReference>
<evidence type="ECO:0000256" key="4">
    <source>
        <dbReference type="SAM" id="Phobius"/>
    </source>
</evidence>
<evidence type="ECO:0000313" key="6">
    <source>
        <dbReference type="EMBL" id="PLW70105.1"/>
    </source>
</evidence>
<dbReference type="InterPro" id="IPR029787">
    <property type="entry name" value="Nucleotide_cyclase"/>
</dbReference>
<evidence type="ECO:0000256" key="1">
    <source>
        <dbReference type="ARBA" id="ARBA00001946"/>
    </source>
</evidence>
<dbReference type="SMART" id="SM00267">
    <property type="entry name" value="GGDEF"/>
    <property type="match status" value="1"/>
</dbReference>
<feature type="transmembrane region" description="Helical" evidence="4">
    <location>
        <begin position="153"/>
        <end position="173"/>
    </location>
</feature>
<dbReference type="EC" id="2.7.7.65" evidence="2"/>
<dbReference type="InterPro" id="IPR000160">
    <property type="entry name" value="GGDEF_dom"/>
</dbReference>
<feature type="domain" description="GGDEF" evidence="5">
    <location>
        <begin position="246"/>
        <end position="378"/>
    </location>
</feature>
<feature type="transmembrane region" description="Helical" evidence="4">
    <location>
        <begin position="70"/>
        <end position="89"/>
    </location>
</feature>
<evidence type="ECO:0000313" key="7">
    <source>
        <dbReference type="Proteomes" id="UP000235005"/>
    </source>
</evidence>
<proteinExistence type="predicted"/>
<keyword evidence="4" id="KW-1133">Transmembrane helix</keyword>
<keyword evidence="4" id="KW-0472">Membrane</keyword>
<dbReference type="Proteomes" id="UP000235005">
    <property type="component" value="Unassembled WGS sequence"/>
</dbReference>
<evidence type="ECO:0000256" key="2">
    <source>
        <dbReference type="ARBA" id="ARBA00012528"/>
    </source>
</evidence>
<dbReference type="InterPro" id="IPR050469">
    <property type="entry name" value="Diguanylate_Cyclase"/>
</dbReference>
<dbReference type="FunFam" id="3.30.70.270:FF:000001">
    <property type="entry name" value="Diguanylate cyclase domain protein"/>
    <property type="match status" value="1"/>
</dbReference>
<dbReference type="AlphaFoldDB" id="A0A2N5X6J9"/>
<sequence length="390" mass="42352">MVEIFPENWAVLHLGLIFCLTLAQLLVVYVLSDHHNPPMGLGLFTVYFMAALLGWIAFTLQQGTIAPMTLDVPAVAAMINSYLLFLAAGQRANKHVGRIVLGGCCLAGCLSVFFLNPKAMYVVYSALSGFFFAAAGLLCAYRAYSKHNVGDGIIAGAAVLMVASVPIAFYQLFTSDNLQLARVITFGAYTWSFVLLAIGFLTSVLIEYQQHLSHLAVEDPLTGLLNRRGMEDALRVSMARANRENAQTSAMMIDIDHFKNVNDSFGHETGDNVIREVAAILERMSRASDVVARVGGEEFMLILPDTDASAARLVAERICRTLGERPLRVDQQSIPVTVSIGVACSRGETSLDELCQEADRAMYLAKRGGRNRVASVESRPVHLSNSAGVS</sequence>